<feature type="binding site" evidence="7">
    <location>
        <position position="130"/>
    </location>
    <ligand>
        <name>Fe cation</name>
        <dbReference type="ChEBI" id="CHEBI:24875"/>
        <label>2</label>
    </ligand>
</feature>
<dbReference type="EC" id="1.16.3.1" evidence="6"/>
<sequence>MKGNERIIEELNKRLSEELGAINEYMVHAEMCENWGYMRLHDSIRKRSIDEMKHAEALIARILFLDGRPIVSNLGLIDIGADVAKMHEKDHNSEEIAIRGYNESIRLCVELGDNGTRELFESILKQEEEHIDDIEAQIDQIAQMGIQNYLVEQLHGD</sequence>
<proteinExistence type="inferred from homology"/>
<dbReference type="InterPro" id="IPR009040">
    <property type="entry name" value="Ferritin-like_diiron"/>
</dbReference>
<dbReference type="Gene3D" id="1.20.1260.10">
    <property type="match status" value="1"/>
</dbReference>
<dbReference type="EMBL" id="JAEMHM010000016">
    <property type="protein sequence ID" value="MBJ6726638.1"/>
    <property type="molecule type" value="Genomic_DNA"/>
</dbReference>
<name>A0A8J7M0Z5_9BACT</name>
<dbReference type="GO" id="GO:0008199">
    <property type="term" value="F:ferric iron binding"/>
    <property type="evidence" value="ECO:0007669"/>
    <property type="project" value="InterPro"/>
</dbReference>
<dbReference type="AlphaFoldDB" id="A0A8J7M0Z5"/>
<reference evidence="11" key="1">
    <citation type="submission" date="2020-12" db="EMBL/GenBank/DDBJ databases">
        <title>Geomonas sp. Red875, isolated from river sediment.</title>
        <authorList>
            <person name="Xu Z."/>
            <person name="Zhang Z."/>
            <person name="Masuda Y."/>
            <person name="Itoh H."/>
            <person name="Senoo K."/>
        </authorList>
    </citation>
    <scope>NUCLEOTIDE SEQUENCE</scope>
    <source>
        <strain evidence="11">Red875</strain>
    </source>
</reference>
<dbReference type="RefSeq" id="WP_199385553.1">
    <property type="nucleotide sequence ID" value="NZ_JAEMHM010000016.1"/>
</dbReference>
<dbReference type="GO" id="GO:0004322">
    <property type="term" value="F:ferroxidase activity"/>
    <property type="evidence" value="ECO:0007669"/>
    <property type="project" value="UniProtKB-EC"/>
</dbReference>
<evidence type="ECO:0000256" key="7">
    <source>
        <dbReference type="PIRSR" id="PIRSR002560-1"/>
    </source>
</evidence>
<evidence type="ECO:0000256" key="2">
    <source>
        <dbReference type="ARBA" id="ARBA00022434"/>
    </source>
</evidence>
<dbReference type="GO" id="GO:0020037">
    <property type="term" value="F:heme binding"/>
    <property type="evidence" value="ECO:0007669"/>
    <property type="project" value="TreeGrafter"/>
</dbReference>
<dbReference type="Proteomes" id="UP000636888">
    <property type="component" value="Unassembled WGS sequence"/>
</dbReference>
<comment type="catalytic activity">
    <reaction evidence="6">
        <text>4 Fe(2+) + O2 + 4 H(+) = 4 Fe(3+) + 2 H2O</text>
        <dbReference type="Rhea" id="RHEA:11148"/>
        <dbReference type="ChEBI" id="CHEBI:15377"/>
        <dbReference type="ChEBI" id="CHEBI:15378"/>
        <dbReference type="ChEBI" id="CHEBI:15379"/>
        <dbReference type="ChEBI" id="CHEBI:29033"/>
        <dbReference type="ChEBI" id="CHEBI:29034"/>
        <dbReference type="EC" id="1.16.3.1"/>
    </reaction>
</comment>
<dbReference type="InterPro" id="IPR009078">
    <property type="entry name" value="Ferritin-like_SF"/>
</dbReference>
<dbReference type="InterPro" id="IPR002024">
    <property type="entry name" value="Bacterioferritin"/>
</dbReference>
<evidence type="ECO:0000313" key="12">
    <source>
        <dbReference type="Proteomes" id="UP000636888"/>
    </source>
</evidence>
<dbReference type="Pfam" id="PF00210">
    <property type="entry name" value="Ferritin"/>
    <property type="match status" value="1"/>
</dbReference>
<dbReference type="InterPro" id="IPR008331">
    <property type="entry name" value="Ferritin_DPS_dom"/>
</dbReference>
<keyword evidence="9" id="KW-0175">Coiled coil</keyword>
<evidence type="ECO:0000256" key="3">
    <source>
        <dbReference type="ARBA" id="ARBA00022617"/>
    </source>
</evidence>
<dbReference type="PRINTS" id="PR00601">
    <property type="entry name" value="BACFERRITIN"/>
</dbReference>
<evidence type="ECO:0000256" key="5">
    <source>
        <dbReference type="ARBA" id="ARBA00023004"/>
    </source>
</evidence>
<dbReference type="PIRSF" id="PIRSF002560">
    <property type="entry name" value="Bacterioferritin"/>
    <property type="match status" value="1"/>
</dbReference>
<dbReference type="GO" id="GO:0005829">
    <property type="term" value="C:cytosol"/>
    <property type="evidence" value="ECO:0007669"/>
    <property type="project" value="TreeGrafter"/>
</dbReference>
<dbReference type="PANTHER" id="PTHR30295">
    <property type="entry name" value="BACTERIOFERRITIN"/>
    <property type="match status" value="1"/>
</dbReference>
<feature type="binding site" evidence="7">
    <location>
        <position position="50"/>
    </location>
    <ligand>
        <name>Fe cation</name>
        <dbReference type="ChEBI" id="CHEBI:24875"/>
        <label>3</label>
    </ligand>
</feature>
<feature type="binding site" description="axial binding residue" evidence="7">
    <location>
        <position position="52"/>
    </location>
    <ligand>
        <name>heme b</name>
        <dbReference type="ChEBI" id="CHEBI:60344"/>
        <note>ligand shared between dimeric partners</note>
    </ligand>
    <ligandPart>
        <name>Fe</name>
        <dbReference type="ChEBI" id="CHEBI:18248"/>
    </ligandPart>
</feature>
<feature type="domain" description="Ferritin-like diiron" evidence="10">
    <location>
        <begin position="1"/>
        <end position="145"/>
    </location>
</feature>
<dbReference type="NCBIfam" id="TIGR00754">
    <property type="entry name" value="bfr"/>
    <property type="match status" value="1"/>
</dbReference>
<feature type="coiled-coil region" evidence="9">
    <location>
        <begin position="117"/>
        <end position="144"/>
    </location>
</feature>
<keyword evidence="4 6" id="KW-0479">Metal-binding</keyword>
<dbReference type="GO" id="GO:0006826">
    <property type="term" value="P:iron ion transport"/>
    <property type="evidence" value="ECO:0007669"/>
    <property type="project" value="InterPro"/>
</dbReference>
<evidence type="ECO:0000256" key="1">
    <source>
        <dbReference type="ARBA" id="ARBA00008093"/>
    </source>
</evidence>
<feature type="binding site" evidence="7">
    <location>
        <position position="94"/>
    </location>
    <ligand>
        <name>Fe cation</name>
        <dbReference type="ChEBI" id="CHEBI:24875"/>
        <label>2</label>
    </ligand>
</feature>
<dbReference type="PANTHER" id="PTHR30295:SF0">
    <property type="entry name" value="BACTERIOFERRITIN"/>
    <property type="match status" value="1"/>
</dbReference>
<evidence type="ECO:0000256" key="8">
    <source>
        <dbReference type="RuleBase" id="RU000623"/>
    </source>
</evidence>
<feature type="binding site" evidence="7">
    <location>
        <position position="51"/>
    </location>
    <ligand>
        <name>Fe cation</name>
        <dbReference type="ChEBI" id="CHEBI:24875"/>
        <label>1</label>
    </ligand>
</feature>
<dbReference type="PROSITE" id="PS00549">
    <property type="entry name" value="BACTERIOFERRITIN"/>
    <property type="match status" value="1"/>
</dbReference>
<comment type="function">
    <text evidence="6">Iron-storage protein, whose ferroxidase center binds Fe(2+), oxidizes it using dioxygen to Fe(3+), and participates in the subsequent Fe(3+) oxide mineral core formation within the central cavity of the BFR protein shell.</text>
</comment>
<evidence type="ECO:0000313" key="11">
    <source>
        <dbReference type="EMBL" id="MBJ6726638.1"/>
    </source>
</evidence>
<keyword evidence="3 8" id="KW-0349">Heme</keyword>
<keyword evidence="2 6" id="KW-0409">Iron storage</keyword>
<dbReference type="SUPFAM" id="SSF47240">
    <property type="entry name" value="Ferritin-like"/>
    <property type="match status" value="1"/>
</dbReference>
<keyword evidence="12" id="KW-1185">Reference proteome</keyword>
<evidence type="ECO:0000256" key="9">
    <source>
        <dbReference type="SAM" id="Coils"/>
    </source>
</evidence>
<dbReference type="PROSITE" id="PS50905">
    <property type="entry name" value="FERRITIN_LIKE"/>
    <property type="match status" value="1"/>
</dbReference>
<feature type="binding site" evidence="7">
    <location>
        <position position="54"/>
    </location>
    <ligand>
        <name>Fe cation</name>
        <dbReference type="ChEBI" id="CHEBI:24875"/>
        <label>1</label>
    </ligand>
</feature>
<feature type="binding site" evidence="7">
    <location>
        <position position="18"/>
    </location>
    <ligand>
        <name>Fe cation</name>
        <dbReference type="ChEBI" id="CHEBI:24875"/>
        <label>1</label>
    </ligand>
</feature>
<dbReference type="GO" id="GO:0006879">
    <property type="term" value="P:intracellular iron ion homeostasis"/>
    <property type="evidence" value="ECO:0007669"/>
    <property type="project" value="UniProtKB-KW"/>
</dbReference>
<evidence type="ECO:0000256" key="6">
    <source>
        <dbReference type="PIRNR" id="PIRNR002560"/>
    </source>
</evidence>
<feature type="binding site" evidence="7">
    <location>
        <position position="127"/>
    </location>
    <ligand>
        <name>Fe cation</name>
        <dbReference type="ChEBI" id="CHEBI:24875"/>
        <label>1</label>
    </ligand>
</feature>
<accession>A0A8J7M0Z5</accession>
<evidence type="ECO:0000259" key="10">
    <source>
        <dbReference type="PROSITE" id="PS50905"/>
    </source>
</evidence>
<dbReference type="CDD" id="cd00907">
    <property type="entry name" value="Bacterioferritin"/>
    <property type="match status" value="1"/>
</dbReference>
<gene>
    <name evidence="11" type="primary">bfr</name>
    <name evidence="11" type="ORF">JFN93_18145</name>
</gene>
<evidence type="ECO:0000256" key="4">
    <source>
        <dbReference type="ARBA" id="ARBA00022723"/>
    </source>
</evidence>
<comment type="caution">
    <text evidence="11">The sequence shown here is derived from an EMBL/GenBank/DDBJ whole genome shotgun (WGS) entry which is preliminary data.</text>
</comment>
<feature type="binding site" evidence="7">
    <location>
        <position position="127"/>
    </location>
    <ligand>
        <name>Fe cation</name>
        <dbReference type="ChEBI" id="CHEBI:24875"/>
        <label>2</label>
    </ligand>
</feature>
<keyword evidence="5 6" id="KW-0408">Iron</keyword>
<protein>
    <recommendedName>
        <fullName evidence="6 8">Bacterioferritin</fullName>
        <ecNumber evidence="6">1.16.3.1</ecNumber>
    </recommendedName>
</protein>
<comment type="similarity">
    <text evidence="1 6 8">Belongs to the bacterioferritin family.</text>
</comment>
<dbReference type="InterPro" id="IPR012347">
    <property type="entry name" value="Ferritin-like"/>
</dbReference>
<feature type="binding site" evidence="7">
    <location>
        <position position="51"/>
    </location>
    <ligand>
        <name>Fe cation</name>
        <dbReference type="ChEBI" id="CHEBI:24875"/>
        <label>2</label>
    </ligand>
</feature>
<organism evidence="11 12">
    <name type="scientific">Geomesophilobacter sediminis</name>
    <dbReference type="NCBI Taxonomy" id="2798584"/>
    <lineage>
        <taxon>Bacteria</taxon>
        <taxon>Pseudomonadati</taxon>
        <taxon>Thermodesulfobacteriota</taxon>
        <taxon>Desulfuromonadia</taxon>
        <taxon>Geobacterales</taxon>
        <taxon>Geobacteraceae</taxon>
        <taxon>Geomesophilobacter</taxon>
    </lineage>
</organism>